<name>A0A8J4M2X6_9BACL</name>
<dbReference type="Pfam" id="PF04402">
    <property type="entry name" value="SIMPL"/>
    <property type="match status" value="1"/>
</dbReference>
<gene>
    <name evidence="1" type="ORF">XYCOK13_18150</name>
</gene>
<comment type="caution">
    <text evidence="1">The sequence shown here is derived from an EMBL/GenBank/DDBJ whole genome shotgun (WGS) entry which is preliminary data.</text>
</comment>
<dbReference type="GO" id="GO:0006974">
    <property type="term" value="P:DNA damage response"/>
    <property type="evidence" value="ECO:0007669"/>
    <property type="project" value="TreeGrafter"/>
</dbReference>
<dbReference type="Gene3D" id="3.30.70.2970">
    <property type="entry name" value="Protein of unknown function (DUF541), domain 2"/>
    <property type="match status" value="1"/>
</dbReference>
<dbReference type="InterPro" id="IPR007497">
    <property type="entry name" value="SIMPL/DUF541"/>
</dbReference>
<dbReference type="EMBL" id="BOVK01000022">
    <property type="protein sequence ID" value="GIQ68991.1"/>
    <property type="molecule type" value="Genomic_DNA"/>
</dbReference>
<reference evidence="1" key="1">
    <citation type="submission" date="2021-04" db="EMBL/GenBank/DDBJ databases">
        <title>Draft genome sequence of Xylanibacillus composti strain K13.</title>
        <authorList>
            <person name="Uke A."/>
            <person name="Chhe C."/>
            <person name="Baramee S."/>
            <person name="Kosugi A."/>
        </authorList>
    </citation>
    <scope>NUCLEOTIDE SEQUENCE</scope>
    <source>
        <strain evidence="1">K13</strain>
    </source>
</reference>
<evidence type="ECO:0000313" key="1">
    <source>
        <dbReference type="EMBL" id="GIQ68991.1"/>
    </source>
</evidence>
<dbReference type="InterPro" id="IPR052022">
    <property type="entry name" value="26kDa_periplasmic_antigen"/>
</dbReference>
<sequence length="225" mass="24199">MKSRPAAAADGGVGTERTITVTGQGSMEIAPDIAYVQLGIQTRAATAQAAQSENAEAFQELEKVLFETYKLDPKDVQTTGFHVNPEFDYSDKQGPKVTGYAVTHAIQVSYRDLETIGPLLDAASRAGVNQINGIRFGTEKSEQYEIDVLAKAMANARAKAEAIAKTENRTVQQVLHVSQGQVSMPDNGLFPARKMVELTTEQAVSTPISAGQLTISTTVTVQYSF</sequence>
<keyword evidence="2" id="KW-1185">Reference proteome</keyword>
<dbReference type="PANTHER" id="PTHR34387:SF1">
    <property type="entry name" value="PERIPLASMIC IMMUNOGENIC PROTEIN"/>
    <property type="match status" value="1"/>
</dbReference>
<protein>
    <submittedName>
        <fullName evidence="1">SIMPL domain-containing protein</fullName>
    </submittedName>
</protein>
<dbReference type="PANTHER" id="PTHR34387">
    <property type="entry name" value="SLR1258 PROTEIN"/>
    <property type="match status" value="1"/>
</dbReference>
<dbReference type="Gene3D" id="3.30.110.170">
    <property type="entry name" value="Protein of unknown function (DUF541), domain 1"/>
    <property type="match status" value="1"/>
</dbReference>
<dbReference type="RefSeq" id="WP_315910991.1">
    <property type="nucleotide sequence ID" value="NZ_QQSZ01000011.1"/>
</dbReference>
<organism evidence="1 2">
    <name type="scientific">Xylanibacillus composti</name>
    <dbReference type="NCBI Taxonomy" id="1572762"/>
    <lineage>
        <taxon>Bacteria</taxon>
        <taxon>Bacillati</taxon>
        <taxon>Bacillota</taxon>
        <taxon>Bacilli</taxon>
        <taxon>Bacillales</taxon>
        <taxon>Paenibacillaceae</taxon>
        <taxon>Xylanibacillus</taxon>
    </lineage>
</organism>
<dbReference type="Proteomes" id="UP000677918">
    <property type="component" value="Unassembled WGS sequence"/>
</dbReference>
<proteinExistence type="predicted"/>
<accession>A0A8J4M2X6</accession>
<evidence type="ECO:0000313" key="2">
    <source>
        <dbReference type="Proteomes" id="UP000677918"/>
    </source>
</evidence>
<dbReference type="AlphaFoldDB" id="A0A8J4M2X6"/>